<keyword evidence="2" id="KW-1185">Reference proteome</keyword>
<gene>
    <name evidence="1" type="ORF">Lyticum_00761</name>
</gene>
<dbReference type="EMBL" id="JARGYU010000003">
    <property type="protein sequence ID" value="MDZ5761575.1"/>
    <property type="molecule type" value="Genomic_DNA"/>
</dbReference>
<dbReference type="AlphaFoldDB" id="A0AAE4VKC2"/>
<comment type="caution">
    <text evidence="1">The sequence shown here is derived from an EMBL/GenBank/DDBJ whole genome shotgun (WGS) entry which is preliminary data.</text>
</comment>
<sequence length="47" mass="5731">MLYCYCYIIISIYTHIKNKKFIIYNTKAIDICNIYTYIIYIDIVLII</sequence>
<organism evidence="1 2">
    <name type="scientific">Lyticum sinuosum</name>
    <dbReference type="NCBI Taxonomy" id="1332059"/>
    <lineage>
        <taxon>Bacteria</taxon>
        <taxon>Pseudomonadati</taxon>
        <taxon>Pseudomonadota</taxon>
        <taxon>Alphaproteobacteria</taxon>
        <taxon>Rickettsiales</taxon>
        <taxon>Lyticum</taxon>
    </lineage>
</organism>
<accession>A0AAE4VKC2</accession>
<name>A0AAE4VKC2_9RICK</name>
<dbReference type="Proteomes" id="UP001289135">
    <property type="component" value="Unassembled WGS sequence"/>
</dbReference>
<protein>
    <submittedName>
        <fullName evidence="1">Uncharacterized protein</fullName>
    </submittedName>
</protein>
<proteinExistence type="predicted"/>
<evidence type="ECO:0000313" key="1">
    <source>
        <dbReference type="EMBL" id="MDZ5761575.1"/>
    </source>
</evidence>
<evidence type="ECO:0000313" key="2">
    <source>
        <dbReference type="Proteomes" id="UP001289135"/>
    </source>
</evidence>
<reference evidence="1" key="1">
    <citation type="submission" date="2023-02" db="EMBL/GenBank/DDBJ databases">
        <title>Host association and intracellularity evolved multiple times independently in the Rickettsiales.</title>
        <authorList>
            <person name="Castelli M."/>
            <person name="Nardi T."/>
            <person name="Gammuto L."/>
            <person name="Bellinzona G."/>
            <person name="Sabaneyeva E."/>
            <person name="Potekhin A."/>
            <person name="Serra V."/>
            <person name="Petroni G."/>
            <person name="Sassera D."/>
        </authorList>
    </citation>
    <scope>NUCLEOTIDE SEQUENCE</scope>
    <source>
        <strain evidence="1">USBL-36I1</strain>
    </source>
</reference>